<accession>A0A4Q2UPS2</accession>
<dbReference type="RefSeq" id="WP_129601811.1">
    <property type="nucleotide sequence ID" value="NZ_SBLB01000003.1"/>
</dbReference>
<gene>
    <name evidence="2" type="ORF">EQG79_13485</name>
</gene>
<protein>
    <recommendedName>
        <fullName evidence="1">WDGH domain-containing protein</fullName>
    </recommendedName>
</protein>
<dbReference type="AlphaFoldDB" id="A0A4Q2UPS2"/>
<evidence type="ECO:0000313" key="2">
    <source>
        <dbReference type="EMBL" id="RYC69610.1"/>
    </source>
</evidence>
<evidence type="ECO:0000259" key="1">
    <source>
        <dbReference type="Pfam" id="PF25311"/>
    </source>
</evidence>
<evidence type="ECO:0000313" key="3">
    <source>
        <dbReference type="Proteomes" id="UP000290407"/>
    </source>
</evidence>
<dbReference type="Pfam" id="PF25311">
    <property type="entry name" value="WDGH"/>
    <property type="match status" value="1"/>
</dbReference>
<reference evidence="2 3" key="1">
    <citation type="submission" date="2019-01" db="EMBL/GenBank/DDBJ databases">
        <title>Spirosoma flava sp. nov., a propanil-degrading bacterium isolated from herbicide-contaminated soil.</title>
        <authorList>
            <person name="Zhang L."/>
            <person name="Jiang J.-D."/>
        </authorList>
    </citation>
    <scope>NUCLEOTIDE SEQUENCE [LARGE SCALE GENOMIC DNA]</scope>
    <source>
        <strain evidence="2 3">TY50</strain>
    </source>
</reference>
<name>A0A4Q2UPS2_9BACT</name>
<dbReference type="EMBL" id="SBLB01000003">
    <property type="protein sequence ID" value="RYC69610.1"/>
    <property type="molecule type" value="Genomic_DNA"/>
</dbReference>
<dbReference type="Proteomes" id="UP000290407">
    <property type="component" value="Unassembled WGS sequence"/>
</dbReference>
<organism evidence="2 3">
    <name type="scientific">Spirosoma sordidisoli</name>
    <dbReference type="NCBI Taxonomy" id="2502893"/>
    <lineage>
        <taxon>Bacteria</taxon>
        <taxon>Pseudomonadati</taxon>
        <taxon>Bacteroidota</taxon>
        <taxon>Cytophagia</taxon>
        <taxon>Cytophagales</taxon>
        <taxon>Cytophagaceae</taxon>
        <taxon>Spirosoma</taxon>
    </lineage>
</organism>
<comment type="caution">
    <text evidence="2">The sequence shown here is derived from an EMBL/GenBank/DDBJ whole genome shotgun (WGS) entry which is preliminary data.</text>
</comment>
<proteinExistence type="predicted"/>
<sequence length="131" mass="15287">MQPTVEQINEQIKLVDSNQVSDGYHTFGELYEHRICLWIALCEIAQTVKDRDEYCYEHIVWRSKAHSDSSEWDGWFLLGLMTEPGKQMTYHLPMSKWDECSFARTLEKAPEYDGHTSSDVLARIKELSSLL</sequence>
<keyword evidence="3" id="KW-1185">Reference proteome</keyword>
<feature type="domain" description="WDGH" evidence="1">
    <location>
        <begin position="19"/>
        <end position="126"/>
    </location>
</feature>
<dbReference type="InterPro" id="IPR057362">
    <property type="entry name" value="WDGH"/>
</dbReference>